<sequence>MDACTTDSCDAFAWQATCPTLVKYMKSQLFFISNNTSVVKEPTPKNLTPEAVYMICVILCFVALAVVGSSLTALEYTVTNAKKNTYLRYILSMREATKLLDSFNDKGKN</sequence>
<dbReference type="EMBL" id="BGPR01001058">
    <property type="protein sequence ID" value="GBM44207.1"/>
    <property type="molecule type" value="Genomic_DNA"/>
</dbReference>
<accession>A0A4Y2FT55</accession>
<dbReference type="Proteomes" id="UP000499080">
    <property type="component" value="Unassembled WGS sequence"/>
</dbReference>
<keyword evidence="1" id="KW-1133">Transmembrane helix</keyword>
<feature type="transmembrane region" description="Helical" evidence="1">
    <location>
        <begin position="51"/>
        <end position="74"/>
    </location>
</feature>
<organism evidence="2 3">
    <name type="scientific">Araneus ventricosus</name>
    <name type="common">Orbweaver spider</name>
    <name type="synonym">Epeira ventricosa</name>
    <dbReference type="NCBI Taxonomy" id="182803"/>
    <lineage>
        <taxon>Eukaryota</taxon>
        <taxon>Metazoa</taxon>
        <taxon>Ecdysozoa</taxon>
        <taxon>Arthropoda</taxon>
        <taxon>Chelicerata</taxon>
        <taxon>Arachnida</taxon>
        <taxon>Araneae</taxon>
        <taxon>Araneomorphae</taxon>
        <taxon>Entelegynae</taxon>
        <taxon>Araneoidea</taxon>
        <taxon>Araneidae</taxon>
        <taxon>Araneus</taxon>
    </lineage>
</organism>
<keyword evidence="1" id="KW-0472">Membrane</keyword>
<gene>
    <name evidence="2" type="ORF">AVEN_15549_1</name>
</gene>
<name>A0A4Y2FT55_ARAVE</name>
<comment type="caution">
    <text evidence="2">The sequence shown here is derived from an EMBL/GenBank/DDBJ whole genome shotgun (WGS) entry which is preliminary data.</text>
</comment>
<evidence type="ECO:0000313" key="2">
    <source>
        <dbReference type="EMBL" id="GBM44207.1"/>
    </source>
</evidence>
<keyword evidence="1" id="KW-0812">Transmembrane</keyword>
<keyword evidence="3" id="KW-1185">Reference proteome</keyword>
<protein>
    <submittedName>
        <fullName evidence="2">Uncharacterized protein</fullName>
    </submittedName>
</protein>
<reference evidence="2 3" key="1">
    <citation type="journal article" date="2019" name="Sci. Rep.">
        <title>Orb-weaving spider Araneus ventricosus genome elucidates the spidroin gene catalogue.</title>
        <authorList>
            <person name="Kono N."/>
            <person name="Nakamura H."/>
            <person name="Ohtoshi R."/>
            <person name="Moran D.A.P."/>
            <person name="Shinohara A."/>
            <person name="Yoshida Y."/>
            <person name="Fujiwara M."/>
            <person name="Mori M."/>
            <person name="Tomita M."/>
            <person name="Arakawa K."/>
        </authorList>
    </citation>
    <scope>NUCLEOTIDE SEQUENCE [LARGE SCALE GENOMIC DNA]</scope>
</reference>
<dbReference type="AlphaFoldDB" id="A0A4Y2FT55"/>
<evidence type="ECO:0000256" key="1">
    <source>
        <dbReference type="SAM" id="Phobius"/>
    </source>
</evidence>
<evidence type="ECO:0000313" key="3">
    <source>
        <dbReference type="Proteomes" id="UP000499080"/>
    </source>
</evidence>
<proteinExistence type="predicted"/>